<dbReference type="Pfam" id="PF12833">
    <property type="entry name" value="HTH_18"/>
    <property type="match status" value="1"/>
</dbReference>
<feature type="domain" description="HTH araC/xylS-type" evidence="4">
    <location>
        <begin position="282"/>
        <end position="380"/>
    </location>
</feature>
<dbReference type="InterPro" id="IPR046335">
    <property type="entry name" value="LacI/GalR-like_sensor"/>
</dbReference>
<dbReference type="Gene3D" id="1.10.10.60">
    <property type="entry name" value="Homeodomain-like"/>
    <property type="match status" value="1"/>
</dbReference>
<gene>
    <name evidence="5" type="ORF">KBB96_18190</name>
</gene>
<evidence type="ECO:0000313" key="5">
    <source>
        <dbReference type="EMBL" id="QUE50779.1"/>
    </source>
</evidence>
<evidence type="ECO:0000259" key="4">
    <source>
        <dbReference type="PROSITE" id="PS01124"/>
    </source>
</evidence>
<dbReference type="RefSeq" id="WP_211630918.1">
    <property type="nucleotide sequence ID" value="NZ_CP073100.1"/>
</dbReference>
<keyword evidence="6" id="KW-1185">Reference proteome</keyword>
<dbReference type="GO" id="GO:0003700">
    <property type="term" value="F:DNA-binding transcription factor activity"/>
    <property type="evidence" value="ECO:0007669"/>
    <property type="project" value="InterPro"/>
</dbReference>
<organism evidence="5 6">
    <name type="scientific">Luteolibacter ambystomatis</name>
    <dbReference type="NCBI Taxonomy" id="2824561"/>
    <lineage>
        <taxon>Bacteria</taxon>
        <taxon>Pseudomonadati</taxon>
        <taxon>Verrucomicrobiota</taxon>
        <taxon>Verrucomicrobiia</taxon>
        <taxon>Verrucomicrobiales</taxon>
        <taxon>Verrucomicrobiaceae</taxon>
        <taxon>Luteolibacter</taxon>
    </lineage>
</organism>
<dbReference type="KEGG" id="lamb:KBB96_18190"/>
<keyword evidence="1" id="KW-0805">Transcription regulation</keyword>
<evidence type="ECO:0000256" key="1">
    <source>
        <dbReference type="ARBA" id="ARBA00023015"/>
    </source>
</evidence>
<protein>
    <submittedName>
        <fullName evidence="5">Helix-turn-helix domain-containing protein</fullName>
    </submittedName>
</protein>
<dbReference type="Gene3D" id="3.40.50.2300">
    <property type="match status" value="2"/>
</dbReference>
<dbReference type="InterPro" id="IPR028082">
    <property type="entry name" value="Peripla_BP_I"/>
</dbReference>
<reference evidence="5" key="1">
    <citation type="submission" date="2021-04" db="EMBL/GenBank/DDBJ databases">
        <title>Luteolibacter sp. 32A isolated from the skin of an Anderson's salamander (Ambystoma andersonii).</title>
        <authorList>
            <person name="Spergser J."/>
            <person name="Busse H.-J."/>
        </authorList>
    </citation>
    <scope>NUCLEOTIDE SEQUENCE</scope>
    <source>
        <strain evidence="5">32A</strain>
    </source>
</reference>
<evidence type="ECO:0000313" key="6">
    <source>
        <dbReference type="Proteomes" id="UP000676169"/>
    </source>
</evidence>
<proteinExistence type="predicted"/>
<dbReference type="InterPro" id="IPR018060">
    <property type="entry name" value="HTH_AraC"/>
</dbReference>
<dbReference type="PANTHER" id="PTHR43280">
    <property type="entry name" value="ARAC-FAMILY TRANSCRIPTIONAL REGULATOR"/>
    <property type="match status" value="1"/>
</dbReference>
<dbReference type="Pfam" id="PF13377">
    <property type="entry name" value="Peripla_BP_3"/>
    <property type="match status" value="1"/>
</dbReference>
<dbReference type="PROSITE" id="PS01124">
    <property type="entry name" value="HTH_ARAC_FAMILY_2"/>
    <property type="match status" value="1"/>
</dbReference>
<sequence length="384" mass="42102">MTTLRIGLVSDYFRAGVAEGAAAYGRAHGVEIDPRWFVRGDWMGDHPAWSAVITEVVNMPELADRVLSLELPTVLMAPMAQAPPGLPVVTADFRACGMLAFEELVATGVHSLAVLRTSPRNIDQESCDGFIEAAHARGRKVIDPEPARRMAQSPVSPAHFNERVSAYVDLLEEMPKPVGLFLAHAGFTYSLQVELKRRGFRVPEDFSIVVIQKDVQGTAEMAPVPITTVDPDSWQQGYFAAQLLHQHLLGEALAAAVHHIPPVGVTRRDSTGCPLAKDPAVAKVLHLIRERFASELKVDELARLAAVGRRSLEERFRREMHMSIHEALTRRRMEEAKKLLRSTPLGIGVIAEACGYSSVHYFSTAFKRETDASPAAFRASGGST</sequence>
<dbReference type="SUPFAM" id="SSF53822">
    <property type="entry name" value="Periplasmic binding protein-like I"/>
    <property type="match status" value="1"/>
</dbReference>
<evidence type="ECO:0000256" key="2">
    <source>
        <dbReference type="ARBA" id="ARBA00023125"/>
    </source>
</evidence>
<keyword evidence="3" id="KW-0804">Transcription</keyword>
<dbReference type="GO" id="GO:0043565">
    <property type="term" value="F:sequence-specific DNA binding"/>
    <property type="evidence" value="ECO:0007669"/>
    <property type="project" value="InterPro"/>
</dbReference>
<name>A0A975G7J0_9BACT</name>
<dbReference type="InterPro" id="IPR009057">
    <property type="entry name" value="Homeodomain-like_sf"/>
</dbReference>
<keyword evidence="2" id="KW-0238">DNA-binding</keyword>
<dbReference type="AlphaFoldDB" id="A0A975G7J0"/>
<dbReference type="SUPFAM" id="SSF46689">
    <property type="entry name" value="Homeodomain-like"/>
    <property type="match status" value="2"/>
</dbReference>
<dbReference type="Proteomes" id="UP000676169">
    <property type="component" value="Chromosome"/>
</dbReference>
<evidence type="ECO:0000256" key="3">
    <source>
        <dbReference type="ARBA" id="ARBA00023163"/>
    </source>
</evidence>
<dbReference type="EMBL" id="CP073100">
    <property type="protein sequence ID" value="QUE50779.1"/>
    <property type="molecule type" value="Genomic_DNA"/>
</dbReference>
<dbReference type="PANTHER" id="PTHR43280:SF11">
    <property type="entry name" value="RCS-SPECIFIC HTH-TYPE TRANSCRIPTIONAL ACTIVATOR RCLR"/>
    <property type="match status" value="1"/>
</dbReference>
<accession>A0A975G7J0</accession>
<dbReference type="InterPro" id="IPR018062">
    <property type="entry name" value="HTH_AraC-typ_CS"/>
</dbReference>
<dbReference type="PROSITE" id="PS00041">
    <property type="entry name" value="HTH_ARAC_FAMILY_1"/>
    <property type="match status" value="1"/>
</dbReference>
<dbReference type="SMART" id="SM00342">
    <property type="entry name" value="HTH_ARAC"/>
    <property type="match status" value="1"/>
</dbReference>